<dbReference type="EMBL" id="VFWZ01000011">
    <property type="protein sequence ID" value="TPN81349.1"/>
    <property type="molecule type" value="Genomic_DNA"/>
</dbReference>
<evidence type="ECO:0000313" key="3">
    <source>
        <dbReference type="Proteomes" id="UP000315540"/>
    </source>
</evidence>
<keyword evidence="3" id="KW-1185">Reference proteome</keyword>
<keyword evidence="1" id="KW-1133">Transmembrane helix</keyword>
<dbReference type="Proteomes" id="UP000315540">
    <property type="component" value="Unassembled WGS sequence"/>
</dbReference>
<gene>
    <name evidence="2" type="ORF">FHK87_25520</name>
</gene>
<accession>A0A504J2N6</accession>
<dbReference type="OrthoDB" id="193443at2"/>
<organism evidence="2 3">
    <name type="scientific">Aquimarina algicola</name>
    <dbReference type="NCBI Taxonomy" id="2589995"/>
    <lineage>
        <taxon>Bacteria</taxon>
        <taxon>Pseudomonadati</taxon>
        <taxon>Bacteroidota</taxon>
        <taxon>Flavobacteriia</taxon>
        <taxon>Flavobacteriales</taxon>
        <taxon>Flavobacteriaceae</taxon>
        <taxon>Aquimarina</taxon>
    </lineage>
</organism>
<feature type="transmembrane region" description="Helical" evidence="1">
    <location>
        <begin position="50"/>
        <end position="72"/>
    </location>
</feature>
<sequence length="137" mass="15969">METSKIFIGYLIYLPITITLTFFVSKTLFKNGRTFMIDIFKGKEDIALATNRLFEVGFYLLNIGWALLILKIDSEDFQNTYQNLVETLSTKIGGFSIYLGIMLFFNLMLFFRGRKRANKANYVNQQRNNPNNPQVRL</sequence>
<keyword evidence="1" id="KW-0812">Transmembrane</keyword>
<evidence type="ECO:0008006" key="4">
    <source>
        <dbReference type="Google" id="ProtNLM"/>
    </source>
</evidence>
<proteinExistence type="predicted"/>
<evidence type="ECO:0000313" key="2">
    <source>
        <dbReference type="EMBL" id="TPN81349.1"/>
    </source>
</evidence>
<dbReference type="AlphaFoldDB" id="A0A504J2N6"/>
<dbReference type="RefSeq" id="WP_140597717.1">
    <property type="nucleotide sequence ID" value="NZ_VFWZ01000011.1"/>
</dbReference>
<feature type="transmembrane region" description="Helical" evidence="1">
    <location>
        <begin position="6"/>
        <end position="29"/>
    </location>
</feature>
<protein>
    <recommendedName>
        <fullName evidence="4">Integral membrane protein</fullName>
    </recommendedName>
</protein>
<keyword evidence="1" id="KW-0472">Membrane</keyword>
<comment type="caution">
    <text evidence="2">The sequence shown here is derived from an EMBL/GenBank/DDBJ whole genome shotgun (WGS) entry which is preliminary data.</text>
</comment>
<feature type="transmembrane region" description="Helical" evidence="1">
    <location>
        <begin position="92"/>
        <end position="111"/>
    </location>
</feature>
<evidence type="ECO:0000256" key="1">
    <source>
        <dbReference type="SAM" id="Phobius"/>
    </source>
</evidence>
<reference evidence="2 3" key="1">
    <citation type="submission" date="2019-06" db="EMBL/GenBank/DDBJ databases">
        <authorList>
            <person name="Meng X."/>
        </authorList>
    </citation>
    <scope>NUCLEOTIDE SEQUENCE [LARGE SCALE GENOMIC DNA]</scope>
    <source>
        <strain evidence="2 3">M625</strain>
    </source>
</reference>
<name>A0A504J2N6_9FLAO</name>